<dbReference type="InterPro" id="IPR056575">
    <property type="entry name" value="WH_MCM3_C"/>
</dbReference>
<proteinExistence type="evidence at transcript level"/>
<dbReference type="Pfam" id="PF23191">
    <property type="entry name" value="WHD_MCM3_C"/>
    <property type="match status" value="1"/>
</dbReference>
<evidence type="ECO:0000259" key="2">
    <source>
        <dbReference type="Pfam" id="PF23191"/>
    </source>
</evidence>
<feature type="compositionally biased region" description="Basic and acidic residues" evidence="1">
    <location>
        <begin position="18"/>
        <end position="32"/>
    </location>
</feature>
<dbReference type="ExpressionAtlas" id="Q84VV9">
    <property type="expression patterns" value="baseline and differential"/>
</dbReference>
<reference evidence="3" key="1">
    <citation type="submission" date="2003-02" db="EMBL/GenBank/DDBJ databases">
        <title>Arabidopsis ORF clones.</title>
        <authorList>
            <person name="Kim C.J."/>
            <person name="Chen H."/>
            <person name="Cheuk R."/>
            <person name="Shinn P."/>
            <person name="Bowser L."/>
            <person name="Carninci P."/>
            <person name="Chan M.M."/>
            <person name="Chang C.H."/>
            <person name="Dale J.M."/>
            <person name="Hayashizaki Y."/>
            <person name="Hsuan V.W."/>
            <person name="Ishida J."/>
            <person name="Jones T."/>
            <person name="Kamiya A."/>
            <person name="Karlin-Neumann G."/>
            <person name="Kawai J."/>
            <person name="Lam B."/>
            <person name="Lee J.M."/>
            <person name="Lin J."/>
            <person name="Miranda M."/>
            <person name="Narusaka M."/>
            <person name="Nguyen M."/>
            <person name="Onodera C.S."/>
            <person name="Palm C.J."/>
            <person name="Quach H.L."/>
            <person name="Sakurai T."/>
            <person name="Satou M."/>
            <person name="Seki M."/>
            <person name="Southwick A."/>
            <person name="Tang C.C."/>
            <person name="Toriumi M."/>
            <person name="Wong C."/>
            <person name="Wu H.C."/>
            <person name="Yamada K."/>
            <person name="Yu G."/>
            <person name="Yuan S."/>
            <person name="Shinozaki K."/>
            <person name="Davis R.W."/>
            <person name="Theologis A."/>
            <person name="Ecker J.R."/>
        </authorList>
    </citation>
    <scope>NUCLEOTIDE SEQUENCE</scope>
</reference>
<organism evidence="3">
    <name type="scientific">Arabidopsis thaliana</name>
    <name type="common">Mouse-ear cress</name>
    <dbReference type="NCBI Taxonomy" id="3702"/>
    <lineage>
        <taxon>Eukaryota</taxon>
        <taxon>Viridiplantae</taxon>
        <taxon>Streptophyta</taxon>
        <taxon>Embryophyta</taxon>
        <taxon>Tracheophyta</taxon>
        <taxon>Spermatophyta</taxon>
        <taxon>Magnoliopsida</taxon>
        <taxon>eudicotyledons</taxon>
        <taxon>Gunneridae</taxon>
        <taxon>Pentapetalae</taxon>
        <taxon>rosids</taxon>
        <taxon>malvids</taxon>
        <taxon>Brassicales</taxon>
        <taxon>Brassicaceae</taxon>
        <taxon>Camelineae</taxon>
        <taxon>Arabidopsis</taxon>
    </lineage>
</organism>
<dbReference type="TAIR" id="AT5G46280"/>
<accession>Q84VV9</accession>
<evidence type="ECO:0000313" key="3">
    <source>
        <dbReference type="EMBL" id="AAO44053.1"/>
    </source>
</evidence>
<protein>
    <submittedName>
        <fullName evidence="3">At5g46280</fullName>
    </submittedName>
</protein>
<feature type="region of interest" description="Disordered" evidence="1">
    <location>
        <begin position="1"/>
        <end position="72"/>
    </location>
</feature>
<feature type="domain" description="MCM3-like winged helix" evidence="2">
    <location>
        <begin position="75"/>
        <end position="147"/>
    </location>
</feature>
<name>Q84VV9_ARATH</name>
<sequence>MNFAIYHQELTEMDDREQEERQREQAEQERTPSGRRGNQRRNNEDGAENDTANVDSETADPMEVDEPSVEQFSGTVSAARIETFERVFGQHMRTHRLDDISIADIETVVNNNGVGASRYSADEIMALLEKLQDDNKVMISDGKVHII</sequence>
<feature type="compositionally biased region" description="Acidic residues" evidence="1">
    <location>
        <begin position="57"/>
        <end position="68"/>
    </location>
</feature>
<dbReference type="EMBL" id="BT004787">
    <property type="protein sequence ID" value="AAO44053.1"/>
    <property type="molecule type" value="mRNA"/>
</dbReference>
<dbReference type="AlphaFoldDB" id="Q84VV9"/>
<evidence type="ECO:0000256" key="1">
    <source>
        <dbReference type="SAM" id="MobiDB-lite"/>
    </source>
</evidence>